<gene>
    <name evidence="6" type="primary">btuD_102</name>
    <name evidence="6" type="ORF">SDC9_41359</name>
</gene>
<organism evidence="6">
    <name type="scientific">bioreactor metagenome</name>
    <dbReference type="NCBI Taxonomy" id="1076179"/>
    <lineage>
        <taxon>unclassified sequences</taxon>
        <taxon>metagenomes</taxon>
        <taxon>ecological metagenomes</taxon>
    </lineage>
</organism>
<evidence type="ECO:0000259" key="5">
    <source>
        <dbReference type="PROSITE" id="PS50893"/>
    </source>
</evidence>
<comment type="caution">
    <text evidence="6">The sequence shown here is derived from an EMBL/GenBank/DDBJ whole genome shotgun (WGS) entry which is preliminary data.</text>
</comment>
<dbReference type="SMART" id="SM00382">
    <property type="entry name" value="AAA"/>
    <property type="match status" value="1"/>
</dbReference>
<evidence type="ECO:0000256" key="4">
    <source>
        <dbReference type="ARBA" id="ARBA00022840"/>
    </source>
</evidence>
<dbReference type="InterPro" id="IPR003593">
    <property type="entry name" value="AAA+_ATPase"/>
</dbReference>
<dbReference type="SUPFAM" id="SSF52540">
    <property type="entry name" value="P-loop containing nucleoside triphosphate hydrolases"/>
    <property type="match status" value="1"/>
</dbReference>
<proteinExistence type="inferred from homology"/>
<dbReference type="PANTHER" id="PTHR42711">
    <property type="entry name" value="ABC TRANSPORTER ATP-BINDING PROTEIN"/>
    <property type="match status" value="1"/>
</dbReference>
<evidence type="ECO:0000256" key="1">
    <source>
        <dbReference type="ARBA" id="ARBA00005417"/>
    </source>
</evidence>
<comment type="similarity">
    <text evidence="1">Belongs to the ABC transporter superfamily.</text>
</comment>
<dbReference type="PANTHER" id="PTHR42711:SF5">
    <property type="entry name" value="ABC TRANSPORTER ATP-BINDING PROTEIN NATA"/>
    <property type="match status" value="1"/>
</dbReference>
<keyword evidence="4 6" id="KW-0067">ATP-binding</keyword>
<dbReference type="CDD" id="cd03230">
    <property type="entry name" value="ABC_DR_subfamily_A"/>
    <property type="match status" value="1"/>
</dbReference>
<dbReference type="Gene3D" id="3.40.50.300">
    <property type="entry name" value="P-loop containing nucleotide triphosphate hydrolases"/>
    <property type="match status" value="1"/>
</dbReference>
<dbReference type="EMBL" id="VSSQ01000458">
    <property type="protein sequence ID" value="MPL95190.1"/>
    <property type="molecule type" value="Genomic_DNA"/>
</dbReference>
<dbReference type="InterPro" id="IPR003439">
    <property type="entry name" value="ABC_transporter-like_ATP-bd"/>
</dbReference>
<keyword evidence="2" id="KW-0813">Transport</keyword>
<protein>
    <submittedName>
        <fullName evidence="6">Vitamin B12 import ATP-binding protein BtuD</fullName>
    </submittedName>
</protein>
<evidence type="ECO:0000256" key="3">
    <source>
        <dbReference type="ARBA" id="ARBA00022741"/>
    </source>
</evidence>
<name>A0A644VVD9_9ZZZZ</name>
<dbReference type="Pfam" id="PF00005">
    <property type="entry name" value="ABC_tran"/>
    <property type="match status" value="1"/>
</dbReference>
<dbReference type="GO" id="GO:0005524">
    <property type="term" value="F:ATP binding"/>
    <property type="evidence" value="ECO:0007669"/>
    <property type="project" value="UniProtKB-KW"/>
</dbReference>
<evidence type="ECO:0000256" key="2">
    <source>
        <dbReference type="ARBA" id="ARBA00022448"/>
    </source>
</evidence>
<accession>A0A644VVD9</accession>
<dbReference type="GO" id="GO:0016887">
    <property type="term" value="F:ATP hydrolysis activity"/>
    <property type="evidence" value="ECO:0007669"/>
    <property type="project" value="InterPro"/>
</dbReference>
<sequence>MDVLNRAEDIGEEIVLSIDGLSKRYYKTKKTTFALKDISFRVRQGEIVGLLGANGAGKTTIIKCLTGLVKYDSGEITLNSFKIPEQQKHALNDVAIVLEGNRNLYWRLTVMENIRYFLSLRKMGKPDEKSIDEMLKRVSLHNDKHTLVEKLSRGMQQKLNIAIALLCKAKLIILDEPTLGLNIIANHEIVKLLQEIKLQENSILVASHDMSLIESIVDRVVLIKNGGMLVDTDVKSLRQLFTSTAYRMCVENKHNTTLQRIIDDITSKYGSIVIDGTNENMWQFIINIYDKSSRENAIELMSYFLANDIDIEKFERETPDFQHIVSRLLSRELES</sequence>
<reference evidence="6" key="1">
    <citation type="submission" date="2019-08" db="EMBL/GenBank/DDBJ databases">
        <authorList>
            <person name="Kucharzyk K."/>
            <person name="Murdoch R.W."/>
            <person name="Higgins S."/>
            <person name="Loffler F."/>
        </authorList>
    </citation>
    <scope>NUCLEOTIDE SEQUENCE</scope>
</reference>
<evidence type="ECO:0000313" key="6">
    <source>
        <dbReference type="EMBL" id="MPL95190.1"/>
    </source>
</evidence>
<dbReference type="InterPro" id="IPR027417">
    <property type="entry name" value="P-loop_NTPase"/>
</dbReference>
<dbReference type="PROSITE" id="PS50893">
    <property type="entry name" value="ABC_TRANSPORTER_2"/>
    <property type="match status" value="1"/>
</dbReference>
<dbReference type="InterPro" id="IPR050763">
    <property type="entry name" value="ABC_transporter_ATP-binding"/>
</dbReference>
<keyword evidence="3" id="KW-0547">Nucleotide-binding</keyword>
<feature type="domain" description="ABC transporter" evidence="5">
    <location>
        <begin position="16"/>
        <end position="250"/>
    </location>
</feature>
<dbReference type="AlphaFoldDB" id="A0A644VVD9"/>